<comment type="similarity">
    <text evidence="2">Belongs to the TMEM192 family.</text>
</comment>
<dbReference type="EMBL" id="AXCN02000298">
    <property type="status" value="NOT_ANNOTATED_CDS"/>
    <property type="molecule type" value="Genomic_DNA"/>
</dbReference>
<sequence length="250" mass="28927">MSTHSEPRSNSSKLYSPPSMNEKCKRFRPVLAIVLFSVHLFCAIVIVVAGIIASSLSWPQRDGSASTLYFLIIYMRIAYWLATYVIHQRNKTEFGRLAEPDFDHYRALTVYRKAPLQIATLWNVILLTVQNQVRYLFPYEHRDAEPGANSTAGALNPAITPQVFLIVVCALELLVLLCFYVPLVRILIEIKQSEDHDKVTNLRYRRMTETELAEQPIEWQLERQAILIKRLRTERDHLQREAKLLGVDRC</sequence>
<keyword evidence="5 9" id="KW-1133">Transmembrane helix</keyword>
<feature type="compositionally biased region" description="Polar residues" evidence="8">
    <location>
        <begin position="1"/>
        <end position="14"/>
    </location>
</feature>
<feature type="coiled-coil region" evidence="7">
    <location>
        <begin position="221"/>
        <end position="248"/>
    </location>
</feature>
<evidence type="ECO:0000256" key="6">
    <source>
        <dbReference type="ARBA" id="ARBA00023136"/>
    </source>
</evidence>
<feature type="transmembrane region" description="Helical" evidence="9">
    <location>
        <begin position="68"/>
        <end position="86"/>
    </location>
</feature>
<dbReference type="PANTHER" id="PTHR31592">
    <property type="entry name" value="TRANSMEMBRANE PROTEIN 192"/>
    <property type="match status" value="1"/>
</dbReference>
<dbReference type="VEuPathDB" id="VectorBase:AFAF007071"/>
<evidence type="ECO:0000256" key="9">
    <source>
        <dbReference type="SAM" id="Phobius"/>
    </source>
</evidence>
<name>A0A182QBV5_9DIPT</name>
<dbReference type="InterPro" id="IPR029399">
    <property type="entry name" value="TMEM192"/>
</dbReference>
<comment type="subcellular location">
    <subcellularLocation>
        <location evidence="1">Membrane</location>
        <topology evidence="1">Multi-pass membrane protein</topology>
    </subcellularLocation>
</comment>
<reference evidence="11" key="1">
    <citation type="submission" date="2014-01" db="EMBL/GenBank/DDBJ databases">
        <title>The Genome Sequence of Anopheles farauti FAR1 (V2).</title>
        <authorList>
            <consortium name="The Broad Institute Genomics Platform"/>
            <person name="Neafsey D.E."/>
            <person name="Besansky N."/>
            <person name="Howell P."/>
            <person name="Walton C."/>
            <person name="Young S.K."/>
            <person name="Zeng Q."/>
            <person name="Gargeya S."/>
            <person name="Fitzgerald M."/>
            <person name="Haas B."/>
            <person name="Abouelleil A."/>
            <person name="Allen A.W."/>
            <person name="Alvarado L."/>
            <person name="Arachchi H.M."/>
            <person name="Berlin A.M."/>
            <person name="Chapman S.B."/>
            <person name="Gainer-Dewar J."/>
            <person name="Goldberg J."/>
            <person name="Griggs A."/>
            <person name="Gujja S."/>
            <person name="Hansen M."/>
            <person name="Howarth C."/>
            <person name="Imamovic A."/>
            <person name="Ireland A."/>
            <person name="Larimer J."/>
            <person name="McCowan C."/>
            <person name="Murphy C."/>
            <person name="Pearson M."/>
            <person name="Poon T.W."/>
            <person name="Priest M."/>
            <person name="Roberts A."/>
            <person name="Saif S."/>
            <person name="Shea T."/>
            <person name="Sisk P."/>
            <person name="Sykes S."/>
            <person name="Wortman J."/>
            <person name="Nusbaum C."/>
            <person name="Birren B."/>
        </authorList>
    </citation>
    <scope>NUCLEOTIDE SEQUENCE [LARGE SCALE GENOMIC DNA]</scope>
    <source>
        <strain evidence="11">FAR1</strain>
    </source>
</reference>
<evidence type="ECO:0000313" key="11">
    <source>
        <dbReference type="Proteomes" id="UP000075886"/>
    </source>
</evidence>
<dbReference type="STRING" id="69004.A0A182QBV5"/>
<feature type="transmembrane region" description="Helical" evidence="9">
    <location>
        <begin position="30"/>
        <end position="56"/>
    </location>
</feature>
<dbReference type="AlphaFoldDB" id="A0A182QBV5"/>
<feature type="region of interest" description="Disordered" evidence="8">
    <location>
        <begin position="1"/>
        <end position="20"/>
    </location>
</feature>
<dbReference type="GO" id="GO:0005765">
    <property type="term" value="C:lysosomal membrane"/>
    <property type="evidence" value="ECO:0007669"/>
    <property type="project" value="TreeGrafter"/>
</dbReference>
<keyword evidence="4 9" id="KW-0812">Transmembrane</keyword>
<dbReference type="EnsemblMetazoa" id="AFAF007071-RA">
    <property type="protein sequence ID" value="AFAF007071-PA"/>
    <property type="gene ID" value="AFAF007071"/>
</dbReference>
<keyword evidence="6 9" id="KW-0472">Membrane</keyword>
<evidence type="ECO:0000256" key="2">
    <source>
        <dbReference type="ARBA" id="ARBA00006314"/>
    </source>
</evidence>
<protein>
    <recommendedName>
        <fullName evidence="3">Transmembrane protein 192</fullName>
    </recommendedName>
</protein>
<keyword evidence="7" id="KW-0175">Coiled coil</keyword>
<evidence type="ECO:0000256" key="8">
    <source>
        <dbReference type="SAM" id="MobiDB-lite"/>
    </source>
</evidence>
<evidence type="ECO:0000256" key="3">
    <source>
        <dbReference type="ARBA" id="ARBA00014635"/>
    </source>
</evidence>
<organism evidence="10 11">
    <name type="scientific">Anopheles farauti</name>
    <dbReference type="NCBI Taxonomy" id="69004"/>
    <lineage>
        <taxon>Eukaryota</taxon>
        <taxon>Metazoa</taxon>
        <taxon>Ecdysozoa</taxon>
        <taxon>Arthropoda</taxon>
        <taxon>Hexapoda</taxon>
        <taxon>Insecta</taxon>
        <taxon>Pterygota</taxon>
        <taxon>Neoptera</taxon>
        <taxon>Endopterygota</taxon>
        <taxon>Diptera</taxon>
        <taxon>Nematocera</taxon>
        <taxon>Culicoidea</taxon>
        <taxon>Culicidae</taxon>
        <taxon>Anophelinae</taxon>
        <taxon>Anopheles</taxon>
    </lineage>
</organism>
<dbReference type="Proteomes" id="UP000075886">
    <property type="component" value="Unassembled WGS sequence"/>
</dbReference>
<reference evidence="10" key="2">
    <citation type="submission" date="2020-05" db="UniProtKB">
        <authorList>
            <consortium name="EnsemblMetazoa"/>
        </authorList>
    </citation>
    <scope>IDENTIFICATION</scope>
    <source>
        <strain evidence="10">FAR1</strain>
    </source>
</reference>
<dbReference type="GO" id="GO:0005770">
    <property type="term" value="C:late endosome"/>
    <property type="evidence" value="ECO:0007669"/>
    <property type="project" value="TreeGrafter"/>
</dbReference>
<dbReference type="Pfam" id="PF14802">
    <property type="entry name" value="TMEM192"/>
    <property type="match status" value="1"/>
</dbReference>
<evidence type="ECO:0000313" key="10">
    <source>
        <dbReference type="EnsemblMetazoa" id="AFAF007071-PA"/>
    </source>
</evidence>
<evidence type="ECO:0000256" key="1">
    <source>
        <dbReference type="ARBA" id="ARBA00004141"/>
    </source>
</evidence>
<accession>A0A182QBV5</accession>
<evidence type="ECO:0000256" key="5">
    <source>
        <dbReference type="ARBA" id="ARBA00022989"/>
    </source>
</evidence>
<proteinExistence type="inferred from homology"/>
<keyword evidence="11" id="KW-1185">Reference proteome</keyword>
<evidence type="ECO:0000256" key="4">
    <source>
        <dbReference type="ARBA" id="ARBA00022692"/>
    </source>
</evidence>
<dbReference type="PANTHER" id="PTHR31592:SF1">
    <property type="entry name" value="TRANSMEMBRANE PROTEIN 192"/>
    <property type="match status" value="1"/>
</dbReference>
<feature type="transmembrane region" description="Helical" evidence="9">
    <location>
        <begin position="163"/>
        <end position="188"/>
    </location>
</feature>
<evidence type="ECO:0000256" key="7">
    <source>
        <dbReference type="SAM" id="Coils"/>
    </source>
</evidence>